<evidence type="ECO:0008006" key="5">
    <source>
        <dbReference type="Google" id="ProtNLM"/>
    </source>
</evidence>
<protein>
    <recommendedName>
        <fullName evidence="5">MARVEL domain-containing protein</fullName>
    </recommendedName>
</protein>
<accession>A0A0D2LYZ2</accession>
<feature type="transmembrane region" description="Helical" evidence="2">
    <location>
        <begin position="130"/>
        <end position="153"/>
    </location>
</feature>
<feature type="transmembrane region" description="Helical" evidence="2">
    <location>
        <begin position="47"/>
        <end position="71"/>
    </location>
</feature>
<evidence type="ECO:0000256" key="1">
    <source>
        <dbReference type="SAM" id="MobiDB-lite"/>
    </source>
</evidence>
<name>A0A0D2LYZ2_HYPSF</name>
<dbReference type="OMA" id="SRGHYVW"/>
<dbReference type="OrthoDB" id="3364107at2759"/>
<sequence length="215" mass="23381">MVQDINATFRSARLVAFSVASLFAFIVLALGASIINFTTTQFIGGGYFSFAALGVANGVLTLFSLPVMLWVSVNRKTAITSMVAVEVAWTWFLWIMWLALAGLAASTQWLGHCSLFTSSVESMCQQSQALTAFAFLTWFLLLIYGVGLIFLVVRQHSRGNTAVWNGFILETDFAGEQVVANSDKNLESAGIAQPTQYPPVAQQPQQPYVPAAQPN</sequence>
<keyword evidence="2" id="KW-1133">Transmembrane helix</keyword>
<dbReference type="AlphaFoldDB" id="A0A0D2LYZ2"/>
<dbReference type="STRING" id="945553.A0A0D2LYZ2"/>
<keyword evidence="4" id="KW-1185">Reference proteome</keyword>
<keyword evidence="2" id="KW-0812">Transmembrane</keyword>
<feature type="transmembrane region" description="Helical" evidence="2">
    <location>
        <begin position="83"/>
        <end position="110"/>
    </location>
</feature>
<evidence type="ECO:0000313" key="3">
    <source>
        <dbReference type="EMBL" id="KJA16113.1"/>
    </source>
</evidence>
<reference evidence="4" key="1">
    <citation type="submission" date="2014-04" db="EMBL/GenBank/DDBJ databases">
        <title>Evolutionary Origins and Diversification of the Mycorrhizal Mutualists.</title>
        <authorList>
            <consortium name="DOE Joint Genome Institute"/>
            <consortium name="Mycorrhizal Genomics Consortium"/>
            <person name="Kohler A."/>
            <person name="Kuo A."/>
            <person name="Nagy L.G."/>
            <person name="Floudas D."/>
            <person name="Copeland A."/>
            <person name="Barry K.W."/>
            <person name="Cichocki N."/>
            <person name="Veneault-Fourrey C."/>
            <person name="LaButti K."/>
            <person name="Lindquist E.A."/>
            <person name="Lipzen A."/>
            <person name="Lundell T."/>
            <person name="Morin E."/>
            <person name="Murat C."/>
            <person name="Riley R."/>
            <person name="Ohm R."/>
            <person name="Sun H."/>
            <person name="Tunlid A."/>
            <person name="Henrissat B."/>
            <person name="Grigoriev I.V."/>
            <person name="Hibbett D.S."/>
            <person name="Martin F."/>
        </authorList>
    </citation>
    <scope>NUCLEOTIDE SEQUENCE [LARGE SCALE GENOMIC DNA]</scope>
    <source>
        <strain evidence="4">FD-334 SS-4</strain>
    </source>
</reference>
<dbReference type="EMBL" id="KN817628">
    <property type="protein sequence ID" value="KJA16113.1"/>
    <property type="molecule type" value="Genomic_DNA"/>
</dbReference>
<evidence type="ECO:0000256" key="2">
    <source>
        <dbReference type="SAM" id="Phobius"/>
    </source>
</evidence>
<keyword evidence="2" id="KW-0472">Membrane</keyword>
<organism evidence="3 4">
    <name type="scientific">Hypholoma sublateritium (strain FD-334 SS-4)</name>
    <dbReference type="NCBI Taxonomy" id="945553"/>
    <lineage>
        <taxon>Eukaryota</taxon>
        <taxon>Fungi</taxon>
        <taxon>Dikarya</taxon>
        <taxon>Basidiomycota</taxon>
        <taxon>Agaricomycotina</taxon>
        <taxon>Agaricomycetes</taxon>
        <taxon>Agaricomycetidae</taxon>
        <taxon>Agaricales</taxon>
        <taxon>Agaricineae</taxon>
        <taxon>Strophariaceae</taxon>
        <taxon>Hypholoma</taxon>
    </lineage>
</organism>
<dbReference type="Proteomes" id="UP000054270">
    <property type="component" value="Unassembled WGS sequence"/>
</dbReference>
<gene>
    <name evidence="3" type="ORF">HYPSUDRAFT_219685</name>
</gene>
<proteinExistence type="predicted"/>
<feature type="region of interest" description="Disordered" evidence="1">
    <location>
        <begin position="196"/>
        <end position="215"/>
    </location>
</feature>
<evidence type="ECO:0000313" key="4">
    <source>
        <dbReference type="Proteomes" id="UP000054270"/>
    </source>
</evidence>
<feature type="transmembrane region" description="Helical" evidence="2">
    <location>
        <begin position="12"/>
        <end position="35"/>
    </location>
</feature>